<dbReference type="EMBL" id="DYVL01000150">
    <property type="protein sequence ID" value="HJG12767.1"/>
    <property type="molecule type" value="Genomic_DNA"/>
</dbReference>
<evidence type="ECO:0000313" key="1">
    <source>
        <dbReference type="EMBL" id="HJG12767.1"/>
    </source>
</evidence>
<comment type="caution">
    <text evidence="1">The sequence shown here is derived from an EMBL/GenBank/DDBJ whole genome shotgun (WGS) entry which is preliminary data.</text>
</comment>
<dbReference type="AlphaFoldDB" id="A0A921I7F7"/>
<proteinExistence type="predicted"/>
<dbReference type="Pfam" id="PF17145">
    <property type="entry name" value="DUF5119"/>
    <property type="match status" value="1"/>
</dbReference>
<evidence type="ECO:0000313" key="2">
    <source>
        <dbReference type="Proteomes" id="UP000747074"/>
    </source>
</evidence>
<gene>
    <name evidence="1" type="ORF">K8V07_12685</name>
</gene>
<dbReference type="Proteomes" id="UP000747074">
    <property type="component" value="Unassembled WGS sequence"/>
</dbReference>
<sequence length="342" mass="38007">MNTIYRILSGITLPCVAVLLLGGCRKDLCDNHYRAAKVDTDWEQVWERDYGRDWKNNWSGERWGYPYGEFIPGTPEGISVLIYDDDSESTKTFLPSSGGEVILNAENCSLLFYNNDTQYIIFDDMAKAPLARATTSTRTRASLGVLHANERTVNPPDVLYAAFTPGLTGIDLHESHKLGVKMQPLVYTYLVRFKIEKGVEYASLARGALAGMAEAVMLRDGSTPDETATLLFDCRLTSWGAEAQVRSFGVAGFPDRYFGKAAGSKAKEAQRYTLNLELRLRNGRIKTLLFDVSDQMLDQPRGGVIEVGNIEIGEDDASVDSGFDVNVDDWGEYEDIDLPVTH</sequence>
<protein>
    <submittedName>
        <fullName evidence="1">DUF5119 domain-containing protein</fullName>
    </submittedName>
</protein>
<name>A0A921I7F7_9BACE</name>
<organism evidence="1 2">
    <name type="scientific">Bacteroides xylanisolvens</name>
    <dbReference type="NCBI Taxonomy" id="371601"/>
    <lineage>
        <taxon>Bacteria</taxon>
        <taxon>Pseudomonadati</taxon>
        <taxon>Bacteroidota</taxon>
        <taxon>Bacteroidia</taxon>
        <taxon>Bacteroidales</taxon>
        <taxon>Bacteroidaceae</taxon>
        <taxon>Bacteroides</taxon>
    </lineage>
</organism>
<reference evidence="1" key="1">
    <citation type="journal article" date="2021" name="PeerJ">
        <title>Extensive microbial diversity within the chicken gut microbiome revealed by metagenomics and culture.</title>
        <authorList>
            <person name="Gilroy R."/>
            <person name="Ravi A."/>
            <person name="Getino M."/>
            <person name="Pursley I."/>
            <person name="Horton D.L."/>
            <person name="Alikhan N.F."/>
            <person name="Baker D."/>
            <person name="Gharbi K."/>
            <person name="Hall N."/>
            <person name="Watson M."/>
            <person name="Adriaenssens E.M."/>
            <person name="Foster-Nyarko E."/>
            <person name="Jarju S."/>
            <person name="Secka A."/>
            <person name="Antonio M."/>
            <person name="Oren A."/>
            <person name="Chaudhuri R.R."/>
            <person name="La Ragione R."/>
            <person name="Hildebrand F."/>
            <person name="Pallen M.J."/>
        </authorList>
    </citation>
    <scope>NUCLEOTIDE SEQUENCE</scope>
    <source>
        <strain evidence="1">CHK154-13316</strain>
    </source>
</reference>
<dbReference type="PROSITE" id="PS51257">
    <property type="entry name" value="PROKAR_LIPOPROTEIN"/>
    <property type="match status" value="1"/>
</dbReference>
<dbReference type="InterPro" id="IPR033410">
    <property type="entry name" value="DUF5119"/>
</dbReference>
<reference evidence="1" key="2">
    <citation type="submission" date="2021-09" db="EMBL/GenBank/DDBJ databases">
        <authorList>
            <person name="Gilroy R."/>
        </authorList>
    </citation>
    <scope>NUCLEOTIDE SEQUENCE</scope>
    <source>
        <strain evidence="1">CHK154-13316</strain>
    </source>
</reference>
<accession>A0A921I7F7</accession>